<dbReference type="STRING" id="1835254.CL55_00004740"/>
<dbReference type="EMBL" id="CP007501">
    <property type="protein sequence ID" value="AKD24807.1"/>
    <property type="molecule type" value="Genomic_DNA"/>
</dbReference>
<sequence length="193" mass="21491">MIEIGIFNGGSLKMWKDYFGSMATIVGVDINPGCKKYEEPGIEVVIGDQADPKFLQELSKQYPKFAVVIDDGGHRMEQQITTLEGLYAPLRDDGVYLCEDTHTSYMPAFGGGHLKTGTFIEYSKKLIDQLNAFHVEESPSLSKNYFTQATDSIHFYDSVVVIEKKSRIQPNQVVYGNQADFTYVAPSLSGKSP</sequence>
<proteinExistence type="predicted"/>
<dbReference type="InterPro" id="IPR029063">
    <property type="entry name" value="SAM-dependent_MTases_sf"/>
</dbReference>
<reference evidence="1 2" key="1">
    <citation type="submission" date="2014-03" db="EMBL/GenBank/DDBJ databases">
        <title>Genome of Polynucleobacter strain MWH-MoK4.</title>
        <authorList>
            <person name="Hahn M.W."/>
        </authorList>
    </citation>
    <scope>NUCLEOTIDE SEQUENCE [LARGE SCALE GENOMIC DNA]</scope>
    <source>
        <strain evidence="1 2">MWH-MoK4</strain>
    </source>
</reference>
<dbReference type="Proteomes" id="UP000061135">
    <property type="component" value="Chromosome"/>
</dbReference>
<accession>A0A0E3ZKF1</accession>
<name>A0A0E3ZKF1_9BURK</name>
<dbReference type="RefSeq" id="WP_052728723.1">
    <property type="nucleotide sequence ID" value="NZ_CP007501.1"/>
</dbReference>
<evidence type="ECO:0000313" key="1">
    <source>
        <dbReference type="EMBL" id="AKD24807.1"/>
    </source>
</evidence>
<dbReference type="SUPFAM" id="SSF53335">
    <property type="entry name" value="S-adenosyl-L-methionine-dependent methyltransferases"/>
    <property type="match status" value="1"/>
</dbReference>
<dbReference type="KEGG" id="pdq:CL55_00004740"/>
<gene>
    <name evidence="1" type="ORF">CL55_00004740</name>
</gene>
<evidence type="ECO:0000313" key="2">
    <source>
        <dbReference type="Proteomes" id="UP000061135"/>
    </source>
</evidence>
<keyword evidence="2" id="KW-1185">Reference proteome</keyword>
<protein>
    <submittedName>
        <fullName evidence="1">Cephalosporin hydroxylase</fullName>
    </submittedName>
</protein>
<dbReference type="PATRIC" id="fig|576611.7.peg.478"/>
<dbReference type="AlphaFoldDB" id="A0A0E3ZKF1"/>
<dbReference type="Gene3D" id="3.40.50.150">
    <property type="entry name" value="Vaccinia Virus protein VP39"/>
    <property type="match status" value="1"/>
</dbReference>
<dbReference type="OrthoDB" id="9816564at2"/>
<dbReference type="HOGENOM" id="CLU_1407679_0_0_4"/>
<organism evidence="1 2">
    <name type="scientific">Polynucleobacter duraquae</name>
    <dbReference type="NCBI Taxonomy" id="1835254"/>
    <lineage>
        <taxon>Bacteria</taxon>
        <taxon>Pseudomonadati</taxon>
        <taxon>Pseudomonadota</taxon>
        <taxon>Betaproteobacteria</taxon>
        <taxon>Burkholderiales</taxon>
        <taxon>Burkholderiaceae</taxon>
        <taxon>Polynucleobacter</taxon>
    </lineage>
</organism>